<proteinExistence type="predicted"/>
<organism evidence="1 2">
    <name type="scientific">Bauhinia variegata</name>
    <name type="common">Purple orchid tree</name>
    <name type="synonym">Phanera variegata</name>
    <dbReference type="NCBI Taxonomy" id="167791"/>
    <lineage>
        <taxon>Eukaryota</taxon>
        <taxon>Viridiplantae</taxon>
        <taxon>Streptophyta</taxon>
        <taxon>Embryophyta</taxon>
        <taxon>Tracheophyta</taxon>
        <taxon>Spermatophyta</taxon>
        <taxon>Magnoliopsida</taxon>
        <taxon>eudicotyledons</taxon>
        <taxon>Gunneridae</taxon>
        <taxon>Pentapetalae</taxon>
        <taxon>rosids</taxon>
        <taxon>fabids</taxon>
        <taxon>Fabales</taxon>
        <taxon>Fabaceae</taxon>
        <taxon>Cercidoideae</taxon>
        <taxon>Cercideae</taxon>
        <taxon>Bauhiniinae</taxon>
        <taxon>Bauhinia</taxon>
    </lineage>
</organism>
<gene>
    <name evidence="1" type="ORF">L6164_030279</name>
</gene>
<accession>A0ACB9LD57</accession>
<name>A0ACB9LD57_BAUVA</name>
<reference evidence="1 2" key="1">
    <citation type="journal article" date="2022" name="DNA Res.">
        <title>Chromosomal-level genome assembly of the orchid tree Bauhinia variegata (Leguminosae; Cercidoideae) supports the allotetraploid origin hypothesis of Bauhinia.</title>
        <authorList>
            <person name="Zhong Y."/>
            <person name="Chen Y."/>
            <person name="Zheng D."/>
            <person name="Pang J."/>
            <person name="Liu Y."/>
            <person name="Luo S."/>
            <person name="Meng S."/>
            <person name="Qian L."/>
            <person name="Wei D."/>
            <person name="Dai S."/>
            <person name="Zhou R."/>
        </authorList>
    </citation>
    <scope>NUCLEOTIDE SEQUENCE [LARGE SCALE GENOMIC DNA]</scope>
    <source>
        <strain evidence="1">BV-YZ2020</strain>
    </source>
</reference>
<protein>
    <submittedName>
        <fullName evidence="1">Uncharacterized protein</fullName>
    </submittedName>
</protein>
<keyword evidence="2" id="KW-1185">Reference proteome</keyword>
<sequence length="329" mass="36687">MIFVSALPLLDCAFDITTFVFIAALLVLSVLSCCFVFHLRLKSKILTHLQDFNSLWTVRLLLVAFIFLWAIVELFRSPFFRRRYLYSFLPSVDINQQDKFCKAHIILSLGFFEPAFLVILLYLLSASIRKKTPNDIWAITFVAITCLPVTTVQAILILLEPLENRLPGFFRLTSTSIVLRNGAGNETVLCAFPLLNSIAFGAFGIAYAIWFVVSSWKVLSLVINKGLRRRIHELSLTILIALLLQIVSLMLTNFWDPDEVAYGVASLVAFLGAFACAAAGQGIMVIKPISDALDAGGSCCRWSRSNTETTEEEPKGTMNRTGCNLRNQG</sequence>
<evidence type="ECO:0000313" key="2">
    <source>
        <dbReference type="Proteomes" id="UP000828941"/>
    </source>
</evidence>
<dbReference type="EMBL" id="CM039437">
    <property type="protein sequence ID" value="KAI4307049.1"/>
    <property type="molecule type" value="Genomic_DNA"/>
</dbReference>
<dbReference type="Proteomes" id="UP000828941">
    <property type="component" value="Chromosome 12"/>
</dbReference>
<comment type="caution">
    <text evidence="1">The sequence shown here is derived from an EMBL/GenBank/DDBJ whole genome shotgun (WGS) entry which is preliminary data.</text>
</comment>
<evidence type="ECO:0000313" key="1">
    <source>
        <dbReference type="EMBL" id="KAI4307049.1"/>
    </source>
</evidence>